<dbReference type="KEGG" id="fra:Francci3_2446"/>
<dbReference type="EMBL" id="CP000249">
    <property type="protein sequence ID" value="ABD11813.1"/>
    <property type="molecule type" value="Genomic_DNA"/>
</dbReference>
<evidence type="ECO:0000313" key="11">
    <source>
        <dbReference type="Proteomes" id="UP000001937"/>
    </source>
</evidence>
<dbReference type="InterPro" id="IPR003838">
    <property type="entry name" value="ABC3_permease_C"/>
</dbReference>
<feature type="domain" description="MacB-like periplasmic core" evidence="9">
    <location>
        <begin position="36"/>
        <end position="284"/>
    </location>
</feature>
<dbReference type="PhylomeDB" id="Q2JA79"/>
<sequence>MTALGTHRPAHAPATSSSRFFVTYLLRGLRGRARQTVIVAVGLAVGVAAVVTLTAASTGVSRAQTTVLHSLYGVGTDISVTTAATSGSGSSGSGSNQGLVTSGDAGKEFFRLPPGLGLLDSSALAPISKMSGVAEVAGGLSVGETVVGPTPSTGGLPSLTSTSIDGVDVAHLKLGPYASGTLTSGRSFTTADADADRAVIDARYAAAHNLGVGSTIVIAKTRFTVIGIISQPAASDPEDVFIPLGRARALASSARPDLAGKLTAIYVAAAGAADIPTVHDEVAKLLPSATVTSSSDLASRVSGSLASAADLARDLGRWLAVAMLLAAFALAALLTTAAVRRRVREFGTLKALGWHTRRIIAQIMAESLVTGLAGAAVGIGLGFAGAAVIDAIAPTLTAAVALNPGSTPPQGALIKNGSLETMTLPGGVHTLSVHLHATVGAATILLAVVLAIVGAVLAGALGSWRVARLRPAHALVRVA</sequence>
<organism evidence="10 11">
    <name type="scientific">Frankia casuarinae (strain DSM 45818 / CECT 9043 / HFP020203 / CcI3)</name>
    <dbReference type="NCBI Taxonomy" id="106370"/>
    <lineage>
        <taxon>Bacteria</taxon>
        <taxon>Bacillati</taxon>
        <taxon>Actinomycetota</taxon>
        <taxon>Actinomycetes</taxon>
        <taxon>Frankiales</taxon>
        <taxon>Frankiaceae</taxon>
        <taxon>Frankia</taxon>
    </lineage>
</organism>
<dbReference type="PANTHER" id="PTHR30572:SF4">
    <property type="entry name" value="ABC TRANSPORTER PERMEASE YTRF"/>
    <property type="match status" value="1"/>
</dbReference>
<evidence type="ECO:0000259" key="9">
    <source>
        <dbReference type="Pfam" id="PF12704"/>
    </source>
</evidence>
<evidence type="ECO:0000256" key="5">
    <source>
        <dbReference type="ARBA" id="ARBA00023136"/>
    </source>
</evidence>
<dbReference type="STRING" id="106370.Francci3_2446"/>
<evidence type="ECO:0000256" key="4">
    <source>
        <dbReference type="ARBA" id="ARBA00022989"/>
    </source>
</evidence>
<accession>Q2JA79</accession>
<reference evidence="10 11" key="1">
    <citation type="journal article" date="2007" name="Genome Res.">
        <title>Genome characteristics of facultatively symbiotic Frankia sp. strains reflect host range and host plant biogeography.</title>
        <authorList>
            <person name="Normand P."/>
            <person name="Lapierre P."/>
            <person name="Tisa L.S."/>
            <person name="Gogarten J.P."/>
            <person name="Alloisio N."/>
            <person name="Bagnarol E."/>
            <person name="Bassi C.A."/>
            <person name="Berry A.M."/>
            <person name="Bickhart D.M."/>
            <person name="Choisne N."/>
            <person name="Couloux A."/>
            <person name="Cournoyer B."/>
            <person name="Cruveiller S."/>
            <person name="Daubin V."/>
            <person name="Demange N."/>
            <person name="Francino M.P."/>
            <person name="Goltsman E."/>
            <person name="Huang Y."/>
            <person name="Kopp O.R."/>
            <person name="Labarre L."/>
            <person name="Lapidus A."/>
            <person name="Lavire C."/>
            <person name="Marechal J."/>
            <person name="Martinez M."/>
            <person name="Mastronunzio J.E."/>
            <person name="Mullin B.C."/>
            <person name="Niemann J."/>
            <person name="Pujic P."/>
            <person name="Rawnsley T."/>
            <person name="Rouy Z."/>
            <person name="Schenowitz C."/>
            <person name="Sellstedt A."/>
            <person name="Tavares F."/>
            <person name="Tomkins J.P."/>
            <person name="Vallenet D."/>
            <person name="Valverde C."/>
            <person name="Wall L.G."/>
            <person name="Wang Y."/>
            <person name="Medigue C."/>
            <person name="Benson D.R."/>
        </authorList>
    </citation>
    <scope>NUCLEOTIDE SEQUENCE [LARGE SCALE GENOMIC DNA]</scope>
    <source>
        <strain evidence="11">DSM 45818 / CECT 9043 / CcI3</strain>
    </source>
</reference>
<name>Q2JA79_FRACC</name>
<comment type="subcellular location">
    <subcellularLocation>
        <location evidence="1">Cell membrane</location>
        <topology evidence="1">Multi-pass membrane protein</topology>
    </subcellularLocation>
</comment>
<keyword evidence="5 7" id="KW-0472">Membrane</keyword>
<comment type="similarity">
    <text evidence="6">Belongs to the ABC-4 integral membrane protein family.</text>
</comment>
<dbReference type="InterPro" id="IPR050250">
    <property type="entry name" value="Macrolide_Exporter_MacB"/>
</dbReference>
<evidence type="ECO:0008006" key="12">
    <source>
        <dbReference type="Google" id="ProtNLM"/>
    </source>
</evidence>
<gene>
    <name evidence="10" type="ordered locus">Francci3_2446</name>
</gene>
<keyword evidence="11" id="KW-1185">Reference proteome</keyword>
<feature type="transmembrane region" description="Helical" evidence="7">
    <location>
        <begin position="439"/>
        <end position="461"/>
    </location>
</feature>
<evidence type="ECO:0000256" key="2">
    <source>
        <dbReference type="ARBA" id="ARBA00022475"/>
    </source>
</evidence>
<dbReference type="eggNOG" id="COG0577">
    <property type="taxonomic scope" value="Bacteria"/>
</dbReference>
<dbReference type="PANTHER" id="PTHR30572">
    <property type="entry name" value="MEMBRANE COMPONENT OF TRANSPORTER-RELATED"/>
    <property type="match status" value="1"/>
</dbReference>
<feature type="transmembrane region" description="Helical" evidence="7">
    <location>
        <begin position="318"/>
        <end position="339"/>
    </location>
</feature>
<feature type="transmembrane region" description="Helical" evidence="7">
    <location>
        <begin position="37"/>
        <end position="56"/>
    </location>
</feature>
<feature type="transmembrane region" description="Helical" evidence="7">
    <location>
        <begin position="359"/>
        <end position="389"/>
    </location>
</feature>
<dbReference type="AlphaFoldDB" id="Q2JA79"/>
<keyword evidence="2" id="KW-1003">Cell membrane</keyword>
<evidence type="ECO:0000256" key="6">
    <source>
        <dbReference type="ARBA" id="ARBA00038076"/>
    </source>
</evidence>
<dbReference type="HOGENOM" id="CLU_625225_0_0_11"/>
<dbReference type="GO" id="GO:0005886">
    <property type="term" value="C:plasma membrane"/>
    <property type="evidence" value="ECO:0007669"/>
    <property type="project" value="UniProtKB-SubCell"/>
</dbReference>
<keyword evidence="4 7" id="KW-1133">Transmembrane helix</keyword>
<dbReference type="Pfam" id="PF12704">
    <property type="entry name" value="MacB_PCD"/>
    <property type="match status" value="1"/>
</dbReference>
<evidence type="ECO:0000313" key="10">
    <source>
        <dbReference type="EMBL" id="ABD11813.1"/>
    </source>
</evidence>
<evidence type="ECO:0000256" key="3">
    <source>
        <dbReference type="ARBA" id="ARBA00022692"/>
    </source>
</evidence>
<feature type="domain" description="ABC3 transporter permease C-terminal" evidence="8">
    <location>
        <begin position="320"/>
        <end position="469"/>
    </location>
</feature>
<dbReference type="Proteomes" id="UP000001937">
    <property type="component" value="Chromosome"/>
</dbReference>
<keyword evidence="3 7" id="KW-0812">Transmembrane</keyword>
<protein>
    <recommendedName>
        <fullName evidence="12">ABC3 transporter permease protein domain-containing protein</fullName>
    </recommendedName>
</protein>
<proteinExistence type="inferred from homology"/>
<evidence type="ECO:0000256" key="7">
    <source>
        <dbReference type="SAM" id="Phobius"/>
    </source>
</evidence>
<dbReference type="Pfam" id="PF02687">
    <property type="entry name" value="FtsX"/>
    <property type="match status" value="1"/>
</dbReference>
<dbReference type="GO" id="GO:0022857">
    <property type="term" value="F:transmembrane transporter activity"/>
    <property type="evidence" value="ECO:0007669"/>
    <property type="project" value="TreeGrafter"/>
</dbReference>
<evidence type="ECO:0000256" key="1">
    <source>
        <dbReference type="ARBA" id="ARBA00004651"/>
    </source>
</evidence>
<dbReference type="InterPro" id="IPR025857">
    <property type="entry name" value="MacB_PCD"/>
</dbReference>
<evidence type="ECO:0000259" key="8">
    <source>
        <dbReference type="Pfam" id="PF02687"/>
    </source>
</evidence>